<comment type="caution">
    <text evidence="2">The sequence shown here is derived from an EMBL/GenBank/DDBJ whole genome shotgun (WGS) entry which is preliminary data.</text>
</comment>
<dbReference type="EMBL" id="LNIX01000001">
    <property type="protein sequence ID" value="OXA63485.1"/>
    <property type="molecule type" value="Genomic_DNA"/>
</dbReference>
<dbReference type="PANTHER" id="PTHR14725">
    <property type="entry name" value="RIBOSOME-BINDING FACTOR A, MITOCHONDRIAL-RELATED"/>
    <property type="match status" value="1"/>
</dbReference>
<proteinExistence type="predicted"/>
<dbReference type="Pfam" id="PF02033">
    <property type="entry name" value="RBFA"/>
    <property type="match status" value="1"/>
</dbReference>
<sequence>MALQISILRLMGCSSNMLSQLLLLPQKRSLHVCPCPCKNASFDVSRQARFIKKLMTGSSHSKKKFFTVDQPVSKTFVEMGTSVRGGGVSGAPVKSKKCLRRVEVLNALFMEQITSMMSTGEVSQELLGLGLIVSRVNVSNDFSRVNVYWVGSGTCKDDVIEPILRKAAGRLRHELTQLRVIGIVPPIEFVKDKTHSKIAEVEYLLTKCDFGDDFVPTTSNNLFSQISPKYLRQQQDVTVVSSDDAEQVPAEVSTPTFESELYDSISMRQDVLGVRHDVIRNQITEMVKRVHTKKAKLTTVPEQDLEEDPDAERLHSPLLSTLRRTNEEIVAEKKRQQDFFKYLKKQQLAKTVQLKQLTTKANDQEFYYEEAFERWRKATFDIDNAFDDEKEDDDYPEETYYSGNNVHR</sequence>
<dbReference type="Gene3D" id="3.30.300.20">
    <property type="match status" value="1"/>
</dbReference>
<evidence type="ECO:0000256" key="1">
    <source>
        <dbReference type="SAM" id="MobiDB-lite"/>
    </source>
</evidence>
<evidence type="ECO:0000313" key="2">
    <source>
        <dbReference type="EMBL" id="OXA63485.1"/>
    </source>
</evidence>
<evidence type="ECO:0000313" key="3">
    <source>
        <dbReference type="Proteomes" id="UP000198287"/>
    </source>
</evidence>
<organism evidence="2 3">
    <name type="scientific">Folsomia candida</name>
    <name type="common">Springtail</name>
    <dbReference type="NCBI Taxonomy" id="158441"/>
    <lineage>
        <taxon>Eukaryota</taxon>
        <taxon>Metazoa</taxon>
        <taxon>Ecdysozoa</taxon>
        <taxon>Arthropoda</taxon>
        <taxon>Hexapoda</taxon>
        <taxon>Collembola</taxon>
        <taxon>Entomobryomorpha</taxon>
        <taxon>Isotomoidea</taxon>
        <taxon>Isotomidae</taxon>
        <taxon>Proisotominae</taxon>
        <taxon>Folsomia</taxon>
    </lineage>
</organism>
<dbReference type="Proteomes" id="UP000198287">
    <property type="component" value="Unassembled WGS sequence"/>
</dbReference>
<dbReference type="InterPro" id="IPR039212">
    <property type="entry name" value="RBFA_mitochondrial"/>
</dbReference>
<name>A0A226F131_FOLCA</name>
<gene>
    <name evidence="2" type="ORF">Fcan01_03539</name>
</gene>
<dbReference type="PANTHER" id="PTHR14725:SF0">
    <property type="entry name" value="RIBOSOME-BINDING FACTOR A, MITOCHONDRIAL-RELATED"/>
    <property type="match status" value="1"/>
</dbReference>
<reference evidence="2 3" key="1">
    <citation type="submission" date="2015-12" db="EMBL/GenBank/DDBJ databases">
        <title>The genome of Folsomia candida.</title>
        <authorList>
            <person name="Faddeeva A."/>
            <person name="Derks M.F."/>
            <person name="Anvar Y."/>
            <person name="Smit S."/>
            <person name="Van Straalen N."/>
            <person name="Roelofs D."/>
        </authorList>
    </citation>
    <scope>NUCLEOTIDE SEQUENCE [LARGE SCALE GENOMIC DNA]</scope>
    <source>
        <strain evidence="2 3">VU population</strain>
        <tissue evidence="2">Whole body</tissue>
    </source>
</reference>
<keyword evidence="3" id="KW-1185">Reference proteome</keyword>
<feature type="region of interest" description="Disordered" evidence="1">
    <location>
        <begin position="387"/>
        <end position="408"/>
    </location>
</feature>
<dbReference type="InterPro" id="IPR015946">
    <property type="entry name" value="KH_dom-like_a/b"/>
</dbReference>
<dbReference type="InterPro" id="IPR023799">
    <property type="entry name" value="RbfA_dom_sf"/>
</dbReference>
<dbReference type="OrthoDB" id="418445at2759"/>
<feature type="compositionally biased region" description="Acidic residues" evidence="1">
    <location>
        <begin position="387"/>
        <end position="397"/>
    </location>
</feature>
<protein>
    <submittedName>
        <fullName evidence="2">Putative ribosome-binding factor A, mitochondrial</fullName>
    </submittedName>
</protein>
<dbReference type="SUPFAM" id="SSF89919">
    <property type="entry name" value="Ribosome-binding factor A, RbfA"/>
    <property type="match status" value="1"/>
</dbReference>
<dbReference type="AlphaFoldDB" id="A0A226F131"/>
<accession>A0A226F131</accession>
<dbReference type="OMA" id="GDMSACR"/>
<dbReference type="InterPro" id="IPR000238">
    <property type="entry name" value="RbfA"/>
</dbReference>
<dbReference type="GO" id="GO:0006364">
    <property type="term" value="P:rRNA processing"/>
    <property type="evidence" value="ECO:0007669"/>
    <property type="project" value="InterPro"/>
</dbReference>
<dbReference type="STRING" id="158441.A0A226F131"/>